<feature type="transmembrane region" description="Helical" evidence="1">
    <location>
        <begin position="20"/>
        <end position="38"/>
    </location>
</feature>
<keyword evidence="1" id="KW-0812">Transmembrane</keyword>
<keyword evidence="3" id="KW-1185">Reference proteome</keyword>
<accession>A0ABQ8FW84</accession>
<keyword evidence="1" id="KW-1133">Transmembrane helix</keyword>
<organism evidence="2 3">
    <name type="scientific">Macrophomina phaseolina</name>
    <dbReference type="NCBI Taxonomy" id="35725"/>
    <lineage>
        <taxon>Eukaryota</taxon>
        <taxon>Fungi</taxon>
        <taxon>Dikarya</taxon>
        <taxon>Ascomycota</taxon>
        <taxon>Pezizomycotina</taxon>
        <taxon>Dothideomycetes</taxon>
        <taxon>Dothideomycetes incertae sedis</taxon>
        <taxon>Botryosphaeriales</taxon>
        <taxon>Botryosphaeriaceae</taxon>
        <taxon>Macrophomina</taxon>
    </lineage>
</organism>
<protein>
    <recommendedName>
        <fullName evidence="4">DUF1761-domain-containing protein</fullName>
    </recommendedName>
</protein>
<dbReference type="Proteomes" id="UP000774617">
    <property type="component" value="Unassembled WGS sequence"/>
</dbReference>
<reference evidence="2 3" key="1">
    <citation type="journal article" date="2021" name="Nat. Commun.">
        <title>Genetic determinants of endophytism in the Arabidopsis root mycobiome.</title>
        <authorList>
            <person name="Mesny F."/>
            <person name="Miyauchi S."/>
            <person name="Thiergart T."/>
            <person name="Pickel B."/>
            <person name="Atanasova L."/>
            <person name="Karlsson M."/>
            <person name="Huettel B."/>
            <person name="Barry K.W."/>
            <person name="Haridas S."/>
            <person name="Chen C."/>
            <person name="Bauer D."/>
            <person name="Andreopoulos W."/>
            <person name="Pangilinan J."/>
            <person name="LaButti K."/>
            <person name="Riley R."/>
            <person name="Lipzen A."/>
            <person name="Clum A."/>
            <person name="Drula E."/>
            <person name="Henrissat B."/>
            <person name="Kohler A."/>
            <person name="Grigoriev I.V."/>
            <person name="Martin F.M."/>
            <person name="Hacquard S."/>
        </authorList>
    </citation>
    <scope>NUCLEOTIDE SEQUENCE [LARGE SCALE GENOMIC DNA]</scope>
    <source>
        <strain evidence="2 3">MPI-SDFR-AT-0080</strain>
    </source>
</reference>
<name>A0ABQ8FW84_9PEZI</name>
<dbReference type="InterPro" id="IPR013879">
    <property type="entry name" value="DUF1761"/>
</dbReference>
<feature type="transmembrane region" description="Helical" evidence="1">
    <location>
        <begin position="126"/>
        <end position="145"/>
    </location>
</feature>
<feature type="transmembrane region" description="Helical" evidence="1">
    <location>
        <begin position="59"/>
        <end position="81"/>
    </location>
</feature>
<dbReference type="PANTHER" id="PTHR40638:SF1">
    <property type="entry name" value="UPF0591 MEMBRANE PROTEIN C15E1.02C"/>
    <property type="match status" value="1"/>
</dbReference>
<sequence>MATLHYLPPVKPSAIAIGTAYNHAISFAVLGPVFGDAYRSYQASNSKEDYFKSKEAATVAASWGSSLVGSAIQSYGVGALINATGTLSYKGAAYLGSLIFLASSAPSLVSHVITEKRPLEQVAVGALVRIFETVGLSLTLTWWGTRTNPFS</sequence>
<proteinExistence type="predicted"/>
<dbReference type="PANTHER" id="PTHR40638">
    <property type="entry name" value="UPF0591 MEMBRANE PROTEIN C15E1.02C"/>
    <property type="match status" value="1"/>
</dbReference>
<dbReference type="Pfam" id="PF08570">
    <property type="entry name" value="DUF1761"/>
    <property type="match status" value="1"/>
</dbReference>
<keyword evidence="1" id="KW-0472">Membrane</keyword>
<dbReference type="EMBL" id="JAGTJR010000044">
    <property type="protein sequence ID" value="KAH7030498.1"/>
    <property type="molecule type" value="Genomic_DNA"/>
</dbReference>
<evidence type="ECO:0000313" key="2">
    <source>
        <dbReference type="EMBL" id="KAH7030498.1"/>
    </source>
</evidence>
<evidence type="ECO:0000256" key="1">
    <source>
        <dbReference type="SAM" id="Phobius"/>
    </source>
</evidence>
<evidence type="ECO:0008006" key="4">
    <source>
        <dbReference type="Google" id="ProtNLM"/>
    </source>
</evidence>
<feature type="transmembrane region" description="Helical" evidence="1">
    <location>
        <begin position="93"/>
        <end position="114"/>
    </location>
</feature>
<gene>
    <name evidence="2" type="ORF">B0J12DRAFT_317389</name>
</gene>
<evidence type="ECO:0000313" key="3">
    <source>
        <dbReference type="Proteomes" id="UP000774617"/>
    </source>
</evidence>
<comment type="caution">
    <text evidence="2">The sequence shown here is derived from an EMBL/GenBank/DDBJ whole genome shotgun (WGS) entry which is preliminary data.</text>
</comment>